<proteinExistence type="predicted"/>
<protein>
    <submittedName>
        <fullName evidence="2">Outer membrane lipoprotein-sorting protein</fullName>
    </submittedName>
</protein>
<keyword evidence="3" id="KW-1185">Reference proteome</keyword>
<sequence length="76" mass="7934">MTRSLTIAALAALLAVPAAQAEARARHATAKAQPSAAIKSRQNVMNDFNARMSRLDALMGVPSTSSVRARSAEAGR</sequence>
<dbReference type="EMBL" id="JBEPNW010000002">
    <property type="protein sequence ID" value="MET3867610.1"/>
    <property type="molecule type" value="Genomic_DNA"/>
</dbReference>
<reference evidence="2 3" key="1">
    <citation type="submission" date="2024-06" db="EMBL/GenBank/DDBJ databases">
        <title>Genomics of switchgrass bacterial isolates.</title>
        <authorList>
            <person name="Shade A."/>
        </authorList>
    </citation>
    <scope>NUCLEOTIDE SEQUENCE [LARGE SCALE GENOMIC DNA]</scope>
    <source>
        <strain evidence="2 3">PvP084</strain>
    </source>
</reference>
<comment type="caution">
    <text evidence="2">The sequence shown here is derived from an EMBL/GenBank/DDBJ whole genome shotgun (WGS) entry which is preliminary data.</text>
</comment>
<keyword evidence="2" id="KW-0449">Lipoprotein</keyword>
<dbReference type="RefSeq" id="WP_070999759.1">
    <property type="nucleotide sequence ID" value="NZ_JBEPNV010000001.1"/>
</dbReference>
<gene>
    <name evidence="2" type="ORF">ABIC20_004919</name>
</gene>
<feature type="chain" id="PRO_5047222567" evidence="1">
    <location>
        <begin position="22"/>
        <end position="76"/>
    </location>
</feature>
<feature type="signal peptide" evidence="1">
    <location>
        <begin position="1"/>
        <end position="21"/>
    </location>
</feature>
<keyword evidence="1" id="KW-0732">Signal</keyword>
<organism evidence="2 3">
    <name type="scientific">Methylobacterium radiotolerans</name>
    <dbReference type="NCBI Taxonomy" id="31998"/>
    <lineage>
        <taxon>Bacteria</taxon>
        <taxon>Pseudomonadati</taxon>
        <taxon>Pseudomonadota</taxon>
        <taxon>Alphaproteobacteria</taxon>
        <taxon>Hyphomicrobiales</taxon>
        <taxon>Methylobacteriaceae</taxon>
        <taxon>Methylobacterium</taxon>
    </lineage>
</organism>
<evidence type="ECO:0000256" key="1">
    <source>
        <dbReference type="SAM" id="SignalP"/>
    </source>
</evidence>
<evidence type="ECO:0000313" key="2">
    <source>
        <dbReference type="EMBL" id="MET3867610.1"/>
    </source>
</evidence>
<accession>A0ABV2NM75</accession>
<dbReference type="Proteomes" id="UP001549119">
    <property type="component" value="Unassembled WGS sequence"/>
</dbReference>
<name>A0ABV2NM75_9HYPH</name>
<evidence type="ECO:0000313" key="3">
    <source>
        <dbReference type="Proteomes" id="UP001549119"/>
    </source>
</evidence>